<evidence type="ECO:0000256" key="4">
    <source>
        <dbReference type="ARBA" id="ARBA00022741"/>
    </source>
</evidence>
<gene>
    <name evidence="12" type="ORF">MNBD_CPR01-188</name>
</gene>
<proteinExistence type="predicted"/>
<evidence type="ECO:0000256" key="5">
    <source>
        <dbReference type="ARBA" id="ARBA00022763"/>
    </source>
</evidence>
<keyword evidence="10" id="KW-0234">DNA repair</keyword>
<keyword evidence="2" id="KW-0963">Cytoplasm</keyword>
<dbReference type="SUPFAM" id="SSF52540">
    <property type="entry name" value="P-loop containing nucleoside triphosphate hydrolases"/>
    <property type="match status" value="1"/>
</dbReference>
<organism evidence="12">
    <name type="scientific">hydrothermal vent metagenome</name>
    <dbReference type="NCBI Taxonomy" id="652676"/>
    <lineage>
        <taxon>unclassified sequences</taxon>
        <taxon>metagenomes</taxon>
        <taxon>ecological metagenomes</taxon>
    </lineage>
</organism>
<dbReference type="AlphaFoldDB" id="A0A3B0UUG6"/>
<accession>A0A3B0UUG6</accession>
<reference evidence="12" key="1">
    <citation type="submission" date="2018-06" db="EMBL/GenBank/DDBJ databases">
        <authorList>
            <person name="Zhirakovskaya E."/>
        </authorList>
    </citation>
    <scope>NUCLEOTIDE SEQUENCE</scope>
</reference>
<dbReference type="GO" id="GO:0005737">
    <property type="term" value="C:cytoplasm"/>
    <property type="evidence" value="ECO:0007669"/>
    <property type="project" value="UniProtKB-SubCell"/>
</dbReference>
<evidence type="ECO:0000256" key="1">
    <source>
        <dbReference type="ARBA" id="ARBA00004496"/>
    </source>
</evidence>
<dbReference type="GO" id="GO:0016887">
    <property type="term" value="F:ATP hydrolysis activity"/>
    <property type="evidence" value="ECO:0007669"/>
    <property type="project" value="InterPro"/>
</dbReference>
<name>A0A3B0UUG6_9ZZZZ</name>
<comment type="subcellular location">
    <subcellularLocation>
        <location evidence="1">Cytoplasm</location>
    </subcellularLocation>
</comment>
<keyword evidence="7" id="KW-0067">ATP-binding</keyword>
<evidence type="ECO:0000256" key="7">
    <source>
        <dbReference type="ARBA" id="ARBA00022840"/>
    </source>
</evidence>
<dbReference type="Gene3D" id="3.40.50.300">
    <property type="entry name" value="P-loop containing nucleotide triphosphate hydrolases"/>
    <property type="match status" value="1"/>
</dbReference>
<dbReference type="PANTHER" id="PTHR43152:SF3">
    <property type="entry name" value="UVRABC SYSTEM PROTEIN A"/>
    <property type="match status" value="1"/>
</dbReference>
<dbReference type="InterPro" id="IPR027417">
    <property type="entry name" value="P-loop_NTPase"/>
</dbReference>
<feature type="domain" description="ABC transporter" evidence="11">
    <location>
        <begin position="14"/>
        <end position="42"/>
    </location>
</feature>
<evidence type="ECO:0000259" key="11">
    <source>
        <dbReference type="Pfam" id="PF00005"/>
    </source>
</evidence>
<keyword evidence="6" id="KW-0228">DNA excision</keyword>
<evidence type="ECO:0000256" key="6">
    <source>
        <dbReference type="ARBA" id="ARBA00022769"/>
    </source>
</evidence>
<feature type="non-terminal residue" evidence="12">
    <location>
        <position position="76"/>
    </location>
</feature>
<dbReference type="Pfam" id="PF00005">
    <property type="entry name" value="ABC_tran"/>
    <property type="match status" value="1"/>
</dbReference>
<dbReference type="GO" id="GO:0005524">
    <property type="term" value="F:ATP binding"/>
    <property type="evidence" value="ECO:0007669"/>
    <property type="project" value="UniProtKB-KW"/>
</dbReference>
<dbReference type="GO" id="GO:0004518">
    <property type="term" value="F:nuclease activity"/>
    <property type="evidence" value="ECO:0007669"/>
    <property type="project" value="UniProtKB-KW"/>
</dbReference>
<dbReference type="GO" id="GO:0006281">
    <property type="term" value="P:DNA repair"/>
    <property type="evidence" value="ECO:0007669"/>
    <property type="project" value="UniProtKB-KW"/>
</dbReference>
<dbReference type="EMBL" id="UOEV01000002">
    <property type="protein sequence ID" value="VAW31753.1"/>
    <property type="molecule type" value="Genomic_DNA"/>
</dbReference>
<sequence>MKTITIKNANLHNLKNISVEIPLNKLVAVVGPSGSGKTSLIYDVLYKFSQGKKIDCEISKTPKIFAIGQKVIVPKN</sequence>
<keyword evidence="4" id="KW-0547">Nucleotide-binding</keyword>
<keyword evidence="8" id="KW-0267">Excision nuclease</keyword>
<evidence type="ECO:0000256" key="2">
    <source>
        <dbReference type="ARBA" id="ARBA00022490"/>
    </source>
</evidence>
<dbReference type="GO" id="GO:0003677">
    <property type="term" value="F:DNA binding"/>
    <property type="evidence" value="ECO:0007669"/>
    <property type="project" value="UniProtKB-KW"/>
</dbReference>
<dbReference type="PANTHER" id="PTHR43152">
    <property type="entry name" value="UVRABC SYSTEM PROTEIN A"/>
    <property type="match status" value="1"/>
</dbReference>
<evidence type="ECO:0000256" key="9">
    <source>
        <dbReference type="ARBA" id="ARBA00023125"/>
    </source>
</evidence>
<evidence type="ECO:0000256" key="10">
    <source>
        <dbReference type="ARBA" id="ARBA00023204"/>
    </source>
</evidence>
<dbReference type="InterPro" id="IPR003439">
    <property type="entry name" value="ABC_transporter-like_ATP-bd"/>
</dbReference>
<protein>
    <recommendedName>
        <fullName evidence="11">ABC transporter domain-containing protein</fullName>
    </recommendedName>
</protein>
<evidence type="ECO:0000313" key="12">
    <source>
        <dbReference type="EMBL" id="VAW31753.1"/>
    </source>
</evidence>
<evidence type="ECO:0000256" key="8">
    <source>
        <dbReference type="ARBA" id="ARBA00022881"/>
    </source>
</evidence>
<keyword evidence="3" id="KW-0677">Repeat</keyword>
<keyword evidence="9" id="KW-0238">DNA-binding</keyword>
<keyword evidence="5" id="KW-0227">DNA damage</keyword>
<evidence type="ECO:0000256" key="3">
    <source>
        <dbReference type="ARBA" id="ARBA00022737"/>
    </source>
</evidence>